<comment type="caution">
    <text evidence="4">The sequence shown here is derived from an EMBL/GenBank/DDBJ whole genome shotgun (WGS) entry which is preliminary data.</text>
</comment>
<dbReference type="AlphaFoldDB" id="A0A507R5R6"/>
<feature type="transmembrane region" description="Helical" evidence="3">
    <location>
        <begin position="363"/>
        <end position="387"/>
    </location>
</feature>
<protein>
    <submittedName>
        <fullName evidence="4">Uncharacterized protein</fullName>
    </submittedName>
</protein>
<feature type="region of interest" description="Disordered" evidence="2">
    <location>
        <begin position="807"/>
        <end position="826"/>
    </location>
</feature>
<dbReference type="EMBL" id="VIFY01000005">
    <property type="protein sequence ID" value="TQB76941.1"/>
    <property type="molecule type" value="Genomic_DNA"/>
</dbReference>
<gene>
    <name evidence="4" type="ORF">MPDQ_006121</name>
</gene>
<evidence type="ECO:0000256" key="2">
    <source>
        <dbReference type="SAM" id="MobiDB-lite"/>
    </source>
</evidence>
<feature type="coiled-coil region" evidence="1">
    <location>
        <begin position="69"/>
        <end position="100"/>
    </location>
</feature>
<dbReference type="STRING" id="5098.A0A507R5R6"/>
<feature type="compositionally biased region" description="Polar residues" evidence="2">
    <location>
        <begin position="152"/>
        <end position="163"/>
    </location>
</feature>
<sequence length="826" mass="93131">MQNIWSRSAPLQTTCRRASRIHTSANGLTSRSSTAARRRLHVGNSITALYSSIFAVAALADAQAKDKRRHEWDEKIAAVKEEVNELVDEEKRILEVLSSRTKSRVLNWPIQIRQYSSSSAPSAFDEQPATRNQWPNPSMAERISTDEDIHSRSSISFGRPQSTKTRRPVPSVIQQISSDENLDAEVQELTDDAELNDDSLVDELGVAGGQYDPLTLKALQKLSTKQLAIRLLLRPVVAHEYLGMKKDYILPDNQLPRIKTSQLLTELRSIRRRMESLSRGSSLDDTEIRSLQGLRMGQKSNRELDEELSRDVILYMKNRMSLPELLLRLSNNLVSSTDPDRPTAFRIMIVAFTKTRQNDIVALLLRTLIPFGFTLTGPLIVSIVSYFRKSKNLKDFDSFLQMLRGHSTYKPNLGGMAPFKLEVVNGVEITVPPLESNNSLIWASFIIAALRFDQPERADAWLQAARVRGFGDTRDTLFSYLKFYSIRRDWQEGLNVLKRALAYIASTTLHEEEVIERLIALMVSLCDNCEQYEFSEALIDAAIGSGFDHGFAEKQLDLNFPFDNAYERWAKAVEKFTPGNRDRDTLEKCHSFTGIMRKQLHLLISKKNRYSWRKDMNGHYSEASLSVALSGFDKNCALKSEVDAIEPLPQNPGIFTSETTTSGAQNDDLTALRAEVAQLRRLVLGLAGIKPQDTAAATAIENVKSPVTSVKETESLQNTTALKRGWSASKFAQGEAHTTAEKRTPQEDGLRYSIQDNVAPPTRSKSILLKKTTAPFNRKMPIENSSRYNPVKYIEFKPKRRVAVKYVRSDPTVRPDDSSRDQEASP</sequence>
<keyword evidence="3" id="KW-0812">Transmembrane</keyword>
<keyword evidence="1" id="KW-0175">Coiled coil</keyword>
<reference evidence="4 5" key="1">
    <citation type="submission" date="2019-06" db="EMBL/GenBank/DDBJ databases">
        <title>Wine fermentation using esterase from Monascus purpureus.</title>
        <authorList>
            <person name="Geng C."/>
            <person name="Zhang Y."/>
        </authorList>
    </citation>
    <scope>NUCLEOTIDE SEQUENCE [LARGE SCALE GENOMIC DNA]</scope>
    <source>
        <strain evidence="4">HQ1</strain>
    </source>
</reference>
<evidence type="ECO:0000256" key="3">
    <source>
        <dbReference type="SAM" id="Phobius"/>
    </source>
</evidence>
<evidence type="ECO:0000313" key="4">
    <source>
        <dbReference type="EMBL" id="TQB76941.1"/>
    </source>
</evidence>
<evidence type="ECO:0000256" key="1">
    <source>
        <dbReference type="SAM" id="Coils"/>
    </source>
</evidence>
<organism evidence="4 5">
    <name type="scientific">Monascus purpureus</name>
    <name type="common">Red mold</name>
    <name type="synonym">Monascus anka</name>
    <dbReference type="NCBI Taxonomy" id="5098"/>
    <lineage>
        <taxon>Eukaryota</taxon>
        <taxon>Fungi</taxon>
        <taxon>Dikarya</taxon>
        <taxon>Ascomycota</taxon>
        <taxon>Pezizomycotina</taxon>
        <taxon>Eurotiomycetes</taxon>
        <taxon>Eurotiomycetidae</taxon>
        <taxon>Eurotiales</taxon>
        <taxon>Aspergillaceae</taxon>
        <taxon>Monascus</taxon>
    </lineage>
</organism>
<accession>A0A507R5R6</accession>
<proteinExistence type="predicted"/>
<keyword evidence="3" id="KW-1133">Transmembrane helix</keyword>
<keyword evidence="5" id="KW-1185">Reference proteome</keyword>
<dbReference type="Proteomes" id="UP000319663">
    <property type="component" value="Unassembled WGS sequence"/>
</dbReference>
<evidence type="ECO:0000313" key="5">
    <source>
        <dbReference type="Proteomes" id="UP000319663"/>
    </source>
</evidence>
<feature type="region of interest" description="Disordered" evidence="2">
    <location>
        <begin position="119"/>
        <end position="171"/>
    </location>
</feature>
<dbReference type="OrthoDB" id="185373at2759"/>
<name>A0A507R5R6_MONPU</name>
<keyword evidence="3" id="KW-0472">Membrane</keyword>